<dbReference type="InterPro" id="IPR032037">
    <property type="entry name" value="MMACHC"/>
</dbReference>
<evidence type="ECO:0000256" key="5">
    <source>
        <dbReference type="ARBA" id="ARBA00022490"/>
    </source>
</evidence>
<evidence type="ECO:0000313" key="13">
    <source>
        <dbReference type="RefSeq" id="XP_005107062.1"/>
    </source>
</evidence>
<dbReference type="PANTHER" id="PTHR31457:SF2">
    <property type="entry name" value="CYANOCOBALAMIN REDUCTASE _ ALKYLCOBALAMIN DEALKYLASE"/>
    <property type="match status" value="1"/>
</dbReference>
<organism evidence="12 13">
    <name type="scientific">Aplysia californica</name>
    <name type="common">California sea hare</name>
    <dbReference type="NCBI Taxonomy" id="6500"/>
    <lineage>
        <taxon>Eukaryota</taxon>
        <taxon>Metazoa</taxon>
        <taxon>Spiralia</taxon>
        <taxon>Lophotrochozoa</taxon>
        <taxon>Mollusca</taxon>
        <taxon>Gastropoda</taxon>
        <taxon>Heterobranchia</taxon>
        <taxon>Euthyneura</taxon>
        <taxon>Tectipleura</taxon>
        <taxon>Aplysiida</taxon>
        <taxon>Aplysioidea</taxon>
        <taxon>Aplysiidae</taxon>
        <taxon>Aplysia</taxon>
    </lineage>
</organism>
<dbReference type="RefSeq" id="XP_005107062.1">
    <property type="nucleotide sequence ID" value="XM_005107005.3"/>
</dbReference>
<accession>A0ABM0K2B0</accession>
<dbReference type="GeneID" id="101857743"/>
<sequence length="268" mass="31126">MTSQSHQIGRILSSLSTIYTPVGFEIYPFKIGWYNEQVGEPFRFDLDPDTLAFVIISTPDMFDKALVPFMCRDDCTGSTDILDKCMMHYFSLTKQAFPDDDVETIHDFEMAASRRPKILVQPAAHVSGAAFYYTRRCVDPDPWGEKKKIFGVSIHPQYGGWFAIRGVIIFKSVQCPELPHKEPVDCVPEQEKRRELLELFNYHWRDWRFRDIIEPHKRYSEDQRLYFETMPKDRSPLVRQLKGKFLKQAENKEISTDLAGVGGELATQ</sequence>
<reference evidence="13" key="1">
    <citation type="submission" date="2025-08" db="UniProtKB">
        <authorList>
            <consortium name="RefSeq"/>
        </authorList>
    </citation>
    <scope>IDENTIFICATION</scope>
</reference>
<evidence type="ECO:0000313" key="12">
    <source>
        <dbReference type="Proteomes" id="UP000694888"/>
    </source>
</evidence>
<proteinExistence type="inferred from homology"/>
<comment type="subcellular location">
    <subcellularLocation>
        <location evidence="3">Cytoplasm</location>
    </subcellularLocation>
</comment>
<name>A0ABM0K2B0_APLCA</name>
<keyword evidence="8" id="KW-0274">FAD</keyword>
<evidence type="ECO:0000256" key="11">
    <source>
        <dbReference type="ARBA" id="ARBA00031313"/>
    </source>
</evidence>
<keyword evidence="12" id="KW-1185">Reference proteome</keyword>
<dbReference type="PANTHER" id="PTHR31457">
    <property type="entry name" value="METHYLMALONIC ACIDURIA AND HOMOCYSTINURIA TYPE C PROTEIN"/>
    <property type="match status" value="1"/>
</dbReference>
<evidence type="ECO:0000256" key="1">
    <source>
        <dbReference type="ARBA" id="ARBA00001917"/>
    </source>
</evidence>
<keyword evidence="10" id="KW-0560">Oxidoreductase</keyword>
<evidence type="ECO:0000256" key="7">
    <source>
        <dbReference type="ARBA" id="ARBA00022643"/>
    </source>
</evidence>
<dbReference type="Proteomes" id="UP000694888">
    <property type="component" value="Unplaced"/>
</dbReference>
<keyword evidence="9" id="KW-0521">NADP</keyword>
<dbReference type="CDD" id="cd12959">
    <property type="entry name" value="MMACHC-like"/>
    <property type="match status" value="1"/>
</dbReference>
<evidence type="ECO:0000256" key="4">
    <source>
        <dbReference type="ARBA" id="ARBA00007762"/>
    </source>
</evidence>
<evidence type="ECO:0000256" key="2">
    <source>
        <dbReference type="ARBA" id="ARBA00001974"/>
    </source>
</evidence>
<comment type="similarity">
    <text evidence="4">Belongs to the MMACHC family.</text>
</comment>
<comment type="cofactor">
    <cofactor evidence="1">
        <name>FMN</name>
        <dbReference type="ChEBI" id="CHEBI:58210"/>
    </cofactor>
</comment>
<comment type="cofactor">
    <cofactor evidence="2">
        <name>FAD</name>
        <dbReference type="ChEBI" id="CHEBI:57692"/>
    </cofactor>
</comment>
<keyword evidence="6" id="KW-0285">Flavoprotein</keyword>
<evidence type="ECO:0000256" key="3">
    <source>
        <dbReference type="ARBA" id="ARBA00004496"/>
    </source>
</evidence>
<keyword evidence="5" id="KW-0963">Cytoplasm</keyword>
<evidence type="ECO:0000256" key="10">
    <source>
        <dbReference type="ARBA" id="ARBA00023002"/>
    </source>
</evidence>
<evidence type="ECO:0000256" key="8">
    <source>
        <dbReference type="ARBA" id="ARBA00022827"/>
    </source>
</evidence>
<protein>
    <recommendedName>
        <fullName evidence="11">Cyanocobalamin reductase (cyanide-eliminating)</fullName>
    </recommendedName>
</protein>
<evidence type="ECO:0000256" key="9">
    <source>
        <dbReference type="ARBA" id="ARBA00022857"/>
    </source>
</evidence>
<keyword evidence="7" id="KW-0288">FMN</keyword>
<dbReference type="Pfam" id="PF16690">
    <property type="entry name" value="MMACHC"/>
    <property type="match status" value="1"/>
</dbReference>
<gene>
    <name evidence="13" type="primary">LOC101857743</name>
</gene>
<evidence type="ECO:0000256" key="6">
    <source>
        <dbReference type="ARBA" id="ARBA00022630"/>
    </source>
</evidence>